<evidence type="ECO:0000259" key="5">
    <source>
        <dbReference type="Pfam" id="PF13175"/>
    </source>
</evidence>
<feature type="domain" description="Endonuclease GajA/Old nuclease/RecF-like AAA" evidence="5">
    <location>
        <begin position="5"/>
        <end position="410"/>
    </location>
</feature>
<sequence>MNGFKKLVIDNFQSHKHTEIELTDGLNVFVGPSDSGKSAILRALKWVLFNIPRGTDFIRTGTRECRVCLILNDGTEVTRIRSSSVNRYVLRTADGNEQIFEGFGNTVPEEITRLHQIVPVRLDQKELILHFGSQLESPFLLFESNQNKAKTIGRISGAHLIDNALKKTSSDRLALGGEIKQLEKERAKLEGKLKPYDNLEELETSYLIAEQAFHEVQQKEQLKEHLKKVLKYLEKICREKKLLLEKIASFEHLPQSEQEVLHLEYKKTLLHQFERFRDRWQQLQQEKQLKQDLVKRCRHLPEAEKSLAALVENKNRLLQFIQLKKQWRINKNKITQLYQVLVRLKQVPEAVEEYERIEEKADRLRVIQPLVRRREQNIRALNNWRGIEKKSQQTLKVLEEIVPKLTEKVSCMQKLVSLQTMLLDKTRRIETGRNFIKEREQEIYRYAKELYHLLKQRGKCPTCGMPISHSVLEHIMEEYQGGMFRAAAGREDQAD</sequence>
<dbReference type="EMBL" id="JACEOL010000066">
    <property type="protein sequence ID" value="MBA4603727.1"/>
    <property type="molecule type" value="Genomic_DNA"/>
</dbReference>
<comment type="caution">
    <text evidence="6">The sequence shown here is derived from an EMBL/GenBank/DDBJ whole genome shotgun (WGS) entry which is preliminary data.</text>
</comment>
<evidence type="ECO:0000256" key="4">
    <source>
        <dbReference type="SAM" id="Coils"/>
    </source>
</evidence>
<feature type="coiled-coil region" evidence="4">
    <location>
        <begin position="172"/>
        <end position="219"/>
    </location>
</feature>
<evidence type="ECO:0000256" key="1">
    <source>
        <dbReference type="ARBA" id="ARBA00006930"/>
    </source>
</evidence>
<dbReference type="AlphaFoldDB" id="A0A7W2ASS8"/>
<name>A0A7W2ASS8_9BACL</name>
<dbReference type="SUPFAM" id="SSF75712">
    <property type="entry name" value="Rad50 coiled-coil Zn hook"/>
    <property type="match status" value="1"/>
</dbReference>
<keyword evidence="7" id="KW-1185">Reference proteome</keyword>
<dbReference type="Gene3D" id="3.40.50.300">
    <property type="entry name" value="P-loop containing nucleotide triphosphate hydrolases"/>
    <property type="match status" value="1"/>
</dbReference>
<protein>
    <recommendedName>
        <fullName evidence="3">Nuclease SbcCD subunit C</fullName>
    </recommendedName>
</protein>
<comment type="similarity">
    <text evidence="1">Belongs to the SMC family. SbcC subfamily.</text>
</comment>
<dbReference type="RefSeq" id="WP_181742200.1">
    <property type="nucleotide sequence ID" value="NZ_JACEOL010000066.1"/>
</dbReference>
<keyword evidence="4" id="KW-0175">Coiled coil</keyword>
<evidence type="ECO:0000313" key="6">
    <source>
        <dbReference type="EMBL" id="MBA4603727.1"/>
    </source>
</evidence>
<dbReference type="PANTHER" id="PTHR32114:SF2">
    <property type="entry name" value="ABC TRANSPORTER ABCH.3"/>
    <property type="match status" value="1"/>
</dbReference>
<gene>
    <name evidence="6" type="ORF">H2C83_15775</name>
</gene>
<dbReference type="SUPFAM" id="SSF52540">
    <property type="entry name" value="P-loop containing nucleoside triphosphate hydrolases"/>
    <property type="match status" value="1"/>
</dbReference>
<dbReference type="InterPro" id="IPR041685">
    <property type="entry name" value="AAA_GajA/Old/RecF-like"/>
</dbReference>
<evidence type="ECO:0000256" key="3">
    <source>
        <dbReference type="ARBA" id="ARBA00013368"/>
    </source>
</evidence>
<evidence type="ECO:0000256" key="2">
    <source>
        <dbReference type="ARBA" id="ARBA00011322"/>
    </source>
</evidence>
<dbReference type="PANTHER" id="PTHR32114">
    <property type="entry name" value="ABC TRANSPORTER ABCH.3"/>
    <property type="match status" value="1"/>
</dbReference>
<comment type="subunit">
    <text evidence="2">Heterodimer of SbcC and SbcD.</text>
</comment>
<dbReference type="InterPro" id="IPR027417">
    <property type="entry name" value="P-loop_NTPase"/>
</dbReference>
<organism evidence="6 7">
    <name type="scientific">Thermoactinomyces mirandus</name>
    <dbReference type="NCBI Taxonomy" id="2756294"/>
    <lineage>
        <taxon>Bacteria</taxon>
        <taxon>Bacillati</taxon>
        <taxon>Bacillota</taxon>
        <taxon>Bacilli</taxon>
        <taxon>Bacillales</taxon>
        <taxon>Thermoactinomycetaceae</taxon>
        <taxon>Thermoactinomyces</taxon>
    </lineage>
</organism>
<proteinExistence type="inferred from homology"/>
<dbReference type="Proteomes" id="UP000538292">
    <property type="component" value="Unassembled WGS sequence"/>
</dbReference>
<dbReference type="Pfam" id="PF13175">
    <property type="entry name" value="AAA_15"/>
    <property type="match status" value="1"/>
</dbReference>
<reference evidence="6 7" key="1">
    <citation type="submission" date="2020-07" db="EMBL/GenBank/DDBJ databases">
        <title>Thermoactinomyces phylogeny.</title>
        <authorList>
            <person name="Dunlap C."/>
        </authorList>
    </citation>
    <scope>NUCLEOTIDE SEQUENCE [LARGE SCALE GENOMIC DNA]</scope>
    <source>
        <strain evidence="6 7">AMNI-1</strain>
    </source>
</reference>
<accession>A0A7W2ASS8</accession>
<evidence type="ECO:0000313" key="7">
    <source>
        <dbReference type="Proteomes" id="UP000538292"/>
    </source>
</evidence>